<evidence type="ECO:0000313" key="2">
    <source>
        <dbReference type="EMBL" id="MCI0753460.1"/>
    </source>
</evidence>
<dbReference type="EMBL" id="JALBUU010000004">
    <property type="protein sequence ID" value="MCI0753460.1"/>
    <property type="molecule type" value="Genomic_DNA"/>
</dbReference>
<evidence type="ECO:0000256" key="1">
    <source>
        <dbReference type="SAM" id="MobiDB-lite"/>
    </source>
</evidence>
<keyword evidence="3" id="KW-1185">Reference proteome</keyword>
<sequence>MAERVPTPDAGPPRGRRGPSLADLQPRGADATLIALCRRIVDAEAAALRLYEVECRAEEQADQPGSRQAGPRRQRLMALQAALGRRFAATPPTAVPGLRAKVRVYLTRCQHADGTVMPDGQDLHALCREVLQLTEGGAWSGSAGPAPG</sequence>
<reference evidence="2 3" key="1">
    <citation type="submission" date="2022-03" db="EMBL/GenBank/DDBJ databases">
        <title>Complete genome analysis of Roseomonas KG 17.1 : a prolific producer of plant growth promoters.</title>
        <authorList>
            <person name="Saadouli I."/>
            <person name="Najjari A."/>
            <person name="Mosbah A."/>
            <person name="Ouzari H.I."/>
        </authorList>
    </citation>
    <scope>NUCLEOTIDE SEQUENCE [LARGE SCALE GENOMIC DNA]</scope>
    <source>
        <strain evidence="2 3">KG17-1</strain>
    </source>
</reference>
<evidence type="ECO:0000313" key="3">
    <source>
        <dbReference type="Proteomes" id="UP001201985"/>
    </source>
</evidence>
<name>A0ABS9W3F3_9PROT</name>
<dbReference type="RefSeq" id="WP_241792687.1">
    <property type="nucleotide sequence ID" value="NZ_JALBUU010000004.1"/>
</dbReference>
<organism evidence="2 3">
    <name type="scientific">Teichococcus vastitatis</name>
    <dbReference type="NCBI Taxonomy" id="2307076"/>
    <lineage>
        <taxon>Bacteria</taxon>
        <taxon>Pseudomonadati</taxon>
        <taxon>Pseudomonadota</taxon>
        <taxon>Alphaproteobacteria</taxon>
        <taxon>Acetobacterales</taxon>
        <taxon>Roseomonadaceae</taxon>
        <taxon>Roseomonas</taxon>
    </lineage>
</organism>
<accession>A0ABS9W3F3</accession>
<comment type="caution">
    <text evidence="2">The sequence shown here is derived from an EMBL/GenBank/DDBJ whole genome shotgun (WGS) entry which is preliminary data.</text>
</comment>
<protein>
    <submittedName>
        <fullName evidence="2">Uncharacterized protein</fullName>
    </submittedName>
</protein>
<dbReference type="Proteomes" id="UP001201985">
    <property type="component" value="Unassembled WGS sequence"/>
</dbReference>
<feature type="region of interest" description="Disordered" evidence="1">
    <location>
        <begin position="1"/>
        <end position="24"/>
    </location>
</feature>
<gene>
    <name evidence="2" type="ORF">MON41_06765</name>
</gene>
<proteinExistence type="predicted"/>